<keyword evidence="3" id="KW-1185">Reference proteome</keyword>
<comment type="caution">
    <text evidence="2">The sequence shown here is derived from an EMBL/GenBank/DDBJ whole genome shotgun (WGS) entry which is preliminary data.</text>
</comment>
<protein>
    <submittedName>
        <fullName evidence="2">Uncharacterized protein</fullName>
    </submittedName>
</protein>
<dbReference type="EMBL" id="JAQQBS010000004">
    <property type="protein sequence ID" value="KAK0170116.1"/>
    <property type="molecule type" value="Genomic_DNA"/>
</dbReference>
<reference evidence="2" key="2">
    <citation type="submission" date="2023-03" db="EMBL/GenBank/DDBJ databases">
        <authorList>
            <person name="Inwood S.N."/>
            <person name="Skelly J.G."/>
            <person name="Guhlin J."/>
            <person name="Harrop T.W.R."/>
            <person name="Goldson S.G."/>
            <person name="Dearden P.K."/>
        </authorList>
    </citation>
    <scope>NUCLEOTIDE SEQUENCE</scope>
    <source>
        <strain evidence="2">Irish</strain>
        <tissue evidence="2">Whole body</tissue>
    </source>
</reference>
<dbReference type="Proteomes" id="UP001168990">
    <property type="component" value="Unassembled WGS sequence"/>
</dbReference>
<proteinExistence type="predicted"/>
<reference evidence="2" key="1">
    <citation type="journal article" date="2023" name="bioRxiv">
        <title>Scaffold-level genome assemblies of two parasitoid biocontrol wasps reveal the parthenogenesis mechanism and an associated novel virus.</title>
        <authorList>
            <person name="Inwood S."/>
            <person name="Skelly J."/>
            <person name="Guhlin J."/>
            <person name="Harrop T."/>
            <person name="Goldson S."/>
            <person name="Dearden P."/>
        </authorList>
    </citation>
    <scope>NUCLEOTIDE SEQUENCE</scope>
    <source>
        <strain evidence="2">Irish</strain>
        <tissue evidence="2">Whole body</tissue>
    </source>
</reference>
<evidence type="ECO:0000313" key="3">
    <source>
        <dbReference type="Proteomes" id="UP001168990"/>
    </source>
</evidence>
<dbReference type="AlphaFoldDB" id="A0AA39FIM1"/>
<evidence type="ECO:0000256" key="1">
    <source>
        <dbReference type="SAM" id="MobiDB-lite"/>
    </source>
</evidence>
<feature type="region of interest" description="Disordered" evidence="1">
    <location>
        <begin position="1"/>
        <end position="25"/>
    </location>
</feature>
<accession>A0AA39FIM1</accession>
<name>A0AA39FIM1_9HYME</name>
<organism evidence="2 3">
    <name type="scientific">Microctonus aethiopoides</name>
    <dbReference type="NCBI Taxonomy" id="144406"/>
    <lineage>
        <taxon>Eukaryota</taxon>
        <taxon>Metazoa</taxon>
        <taxon>Ecdysozoa</taxon>
        <taxon>Arthropoda</taxon>
        <taxon>Hexapoda</taxon>
        <taxon>Insecta</taxon>
        <taxon>Pterygota</taxon>
        <taxon>Neoptera</taxon>
        <taxon>Endopterygota</taxon>
        <taxon>Hymenoptera</taxon>
        <taxon>Apocrita</taxon>
        <taxon>Ichneumonoidea</taxon>
        <taxon>Braconidae</taxon>
        <taxon>Euphorinae</taxon>
        <taxon>Microctonus</taxon>
    </lineage>
</organism>
<sequence>MDVNNKIEDTDFPAVSEEKMKSPQKIASRPTIPSFIIKKCVVCDFHTINMDILHDHQISQHTLEELSHSIIKIQHPLANLKSQFDKDHQENPSLIINNLKSNDNNILKSNMNIRMNPPPLRRPHQFSIPATINQHNDNNTNNSNLNIETDVLFQKSANDLCEDLILMKEKKLKKKRLNKKKYLTCNMTAVMKQLRKPKINNAWKENQSSNVAGNSSSAAGKNFETLKMWAFGNENNDDPINIPILTENTNDDNKTDVDTVQ</sequence>
<evidence type="ECO:0000313" key="2">
    <source>
        <dbReference type="EMBL" id="KAK0170116.1"/>
    </source>
</evidence>
<gene>
    <name evidence="2" type="ORF">PV328_010718</name>
</gene>